<gene>
    <name evidence="2" type="ORF">Lsan_2866</name>
</gene>
<keyword evidence="1" id="KW-1133">Transmembrane helix</keyword>
<keyword evidence="1" id="KW-0472">Membrane</keyword>
<sequence>MIDFICLQVKPKQDFQGLYVPIVTLFVTIGTYLPSYTITKLTFATKVLLLFYAQKWFLYEQGNWHTNSHNYDHL</sequence>
<protein>
    <submittedName>
        <fullName evidence="2">Uncharacterized protein</fullName>
    </submittedName>
</protein>
<dbReference type="EMBL" id="LNYU01000081">
    <property type="protein sequence ID" value="KTD56706.1"/>
    <property type="molecule type" value="Genomic_DNA"/>
</dbReference>
<organism evidence="2 3">
    <name type="scientific">Legionella santicrucis</name>
    <dbReference type="NCBI Taxonomy" id="45074"/>
    <lineage>
        <taxon>Bacteria</taxon>
        <taxon>Pseudomonadati</taxon>
        <taxon>Pseudomonadota</taxon>
        <taxon>Gammaproteobacteria</taxon>
        <taxon>Legionellales</taxon>
        <taxon>Legionellaceae</taxon>
        <taxon>Legionella</taxon>
    </lineage>
</organism>
<accession>A0A0W0YIL4</accession>
<proteinExistence type="predicted"/>
<comment type="caution">
    <text evidence="2">The sequence shown here is derived from an EMBL/GenBank/DDBJ whole genome shotgun (WGS) entry which is preliminary data.</text>
</comment>
<evidence type="ECO:0000256" key="1">
    <source>
        <dbReference type="SAM" id="Phobius"/>
    </source>
</evidence>
<dbReference type="STRING" id="45074.Lsan_2866"/>
<feature type="transmembrane region" description="Helical" evidence="1">
    <location>
        <begin position="18"/>
        <end position="38"/>
    </location>
</feature>
<keyword evidence="3" id="KW-1185">Reference proteome</keyword>
<dbReference type="Proteomes" id="UP000054703">
    <property type="component" value="Unassembled WGS sequence"/>
</dbReference>
<keyword evidence="1" id="KW-0812">Transmembrane</keyword>
<dbReference type="AlphaFoldDB" id="A0A0W0YIL4"/>
<reference evidence="2 3" key="1">
    <citation type="submission" date="2015-11" db="EMBL/GenBank/DDBJ databases">
        <title>Genomic analysis of 38 Legionella species identifies large and diverse effector repertoires.</title>
        <authorList>
            <person name="Burstein D."/>
            <person name="Amaro F."/>
            <person name="Zusman T."/>
            <person name="Lifshitz Z."/>
            <person name="Cohen O."/>
            <person name="Gilbert J.A."/>
            <person name="Pupko T."/>
            <person name="Shuman H.A."/>
            <person name="Segal G."/>
        </authorList>
    </citation>
    <scope>NUCLEOTIDE SEQUENCE [LARGE SCALE GENOMIC DNA]</scope>
    <source>
        <strain evidence="2 3">SC-63-C7</strain>
    </source>
</reference>
<evidence type="ECO:0000313" key="3">
    <source>
        <dbReference type="Proteomes" id="UP000054703"/>
    </source>
</evidence>
<name>A0A0W0YIL4_9GAMM</name>
<evidence type="ECO:0000313" key="2">
    <source>
        <dbReference type="EMBL" id="KTD56706.1"/>
    </source>
</evidence>